<name>A0A453HNW8_AEGTS</name>
<evidence type="ECO:0000313" key="3">
    <source>
        <dbReference type="Proteomes" id="UP000015105"/>
    </source>
</evidence>
<evidence type="ECO:0000313" key="2">
    <source>
        <dbReference type="EnsemblPlants" id="AET4Gv20256800.5"/>
    </source>
</evidence>
<keyword evidence="1" id="KW-0472">Membrane</keyword>
<reference evidence="3" key="2">
    <citation type="journal article" date="2017" name="Nat. Plants">
        <title>The Aegilops tauschii genome reveals multiple impacts of transposons.</title>
        <authorList>
            <person name="Zhao G."/>
            <person name="Zou C."/>
            <person name="Li K."/>
            <person name="Wang K."/>
            <person name="Li T."/>
            <person name="Gao L."/>
            <person name="Zhang X."/>
            <person name="Wang H."/>
            <person name="Yang Z."/>
            <person name="Liu X."/>
            <person name="Jiang W."/>
            <person name="Mao L."/>
            <person name="Kong X."/>
            <person name="Jiao Y."/>
            <person name="Jia J."/>
        </authorList>
    </citation>
    <scope>NUCLEOTIDE SEQUENCE [LARGE SCALE GENOMIC DNA]</scope>
    <source>
        <strain evidence="3">cv. AL8/78</strain>
    </source>
</reference>
<feature type="transmembrane region" description="Helical" evidence="1">
    <location>
        <begin position="36"/>
        <end position="55"/>
    </location>
</feature>
<reference evidence="2" key="3">
    <citation type="journal article" date="2017" name="Nature">
        <title>Genome sequence of the progenitor of the wheat D genome Aegilops tauschii.</title>
        <authorList>
            <person name="Luo M.C."/>
            <person name="Gu Y.Q."/>
            <person name="Puiu D."/>
            <person name="Wang H."/>
            <person name="Twardziok S.O."/>
            <person name="Deal K.R."/>
            <person name="Huo N."/>
            <person name="Zhu T."/>
            <person name="Wang L."/>
            <person name="Wang Y."/>
            <person name="McGuire P.E."/>
            <person name="Liu S."/>
            <person name="Long H."/>
            <person name="Ramasamy R.K."/>
            <person name="Rodriguez J.C."/>
            <person name="Van S.L."/>
            <person name="Yuan L."/>
            <person name="Wang Z."/>
            <person name="Xia Z."/>
            <person name="Xiao L."/>
            <person name="Anderson O.D."/>
            <person name="Ouyang S."/>
            <person name="Liang Y."/>
            <person name="Zimin A.V."/>
            <person name="Pertea G."/>
            <person name="Qi P."/>
            <person name="Bennetzen J.L."/>
            <person name="Dai X."/>
            <person name="Dawson M.W."/>
            <person name="Muller H.G."/>
            <person name="Kugler K."/>
            <person name="Rivarola-Duarte L."/>
            <person name="Spannagl M."/>
            <person name="Mayer K.F.X."/>
            <person name="Lu F.H."/>
            <person name="Bevan M.W."/>
            <person name="Leroy P."/>
            <person name="Li P."/>
            <person name="You F.M."/>
            <person name="Sun Q."/>
            <person name="Liu Z."/>
            <person name="Lyons E."/>
            <person name="Wicker T."/>
            <person name="Salzberg S.L."/>
            <person name="Devos K.M."/>
            <person name="Dvorak J."/>
        </authorList>
    </citation>
    <scope>NUCLEOTIDE SEQUENCE [LARGE SCALE GENOMIC DNA]</scope>
    <source>
        <strain evidence="2">cv. AL8/78</strain>
    </source>
</reference>
<dbReference type="AlphaFoldDB" id="A0A453HNW8"/>
<dbReference type="Proteomes" id="UP000015105">
    <property type="component" value="Chromosome 4D"/>
</dbReference>
<organism evidence="2 3">
    <name type="scientific">Aegilops tauschii subsp. strangulata</name>
    <name type="common">Goatgrass</name>
    <dbReference type="NCBI Taxonomy" id="200361"/>
    <lineage>
        <taxon>Eukaryota</taxon>
        <taxon>Viridiplantae</taxon>
        <taxon>Streptophyta</taxon>
        <taxon>Embryophyta</taxon>
        <taxon>Tracheophyta</taxon>
        <taxon>Spermatophyta</taxon>
        <taxon>Magnoliopsida</taxon>
        <taxon>Liliopsida</taxon>
        <taxon>Poales</taxon>
        <taxon>Poaceae</taxon>
        <taxon>BOP clade</taxon>
        <taxon>Pooideae</taxon>
        <taxon>Triticodae</taxon>
        <taxon>Triticeae</taxon>
        <taxon>Triticinae</taxon>
        <taxon>Aegilops</taxon>
    </lineage>
</organism>
<protein>
    <submittedName>
        <fullName evidence="2">Uncharacterized protein</fullName>
    </submittedName>
</protein>
<reference evidence="3" key="1">
    <citation type="journal article" date="2014" name="Science">
        <title>Ancient hybridizations among the ancestral genomes of bread wheat.</title>
        <authorList>
            <consortium name="International Wheat Genome Sequencing Consortium,"/>
            <person name="Marcussen T."/>
            <person name="Sandve S.R."/>
            <person name="Heier L."/>
            <person name="Spannagl M."/>
            <person name="Pfeifer M."/>
            <person name="Jakobsen K.S."/>
            <person name="Wulff B.B."/>
            <person name="Steuernagel B."/>
            <person name="Mayer K.F."/>
            <person name="Olsen O.A."/>
        </authorList>
    </citation>
    <scope>NUCLEOTIDE SEQUENCE [LARGE SCALE GENOMIC DNA]</scope>
    <source>
        <strain evidence="3">cv. AL8/78</strain>
    </source>
</reference>
<evidence type="ECO:0000256" key="1">
    <source>
        <dbReference type="SAM" id="Phobius"/>
    </source>
</evidence>
<proteinExistence type="predicted"/>
<keyword evidence="3" id="KW-1185">Reference proteome</keyword>
<keyword evidence="1" id="KW-0812">Transmembrane</keyword>
<keyword evidence="1" id="KW-1133">Transmembrane helix</keyword>
<dbReference type="Gramene" id="AET4Gv20256800.5">
    <property type="protein sequence ID" value="AET4Gv20256800.5"/>
    <property type="gene ID" value="AET4Gv20256800"/>
</dbReference>
<reference evidence="2" key="4">
    <citation type="submission" date="2019-03" db="UniProtKB">
        <authorList>
            <consortium name="EnsemblPlants"/>
        </authorList>
    </citation>
    <scope>IDENTIFICATION</scope>
</reference>
<sequence>NGRIEVEALYLSDTTLNCHSSSFSGKSAAAQVGWNFLWVVFFGLAAVGIAAYAVYKYRIRRYMDSEIRAIMAQYMPLENQGEIPSNSHHIEM</sequence>
<reference evidence="2" key="5">
    <citation type="journal article" date="2021" name="G3 (Bethesda)">
        <title>Aegilops tauschii genome assembly Aet v5.0 features greater sequence contiguity and improved annotation.</title>
        <authorList>
            <person name="Wang L."/>
            <person name="Zhu T."/>
            <person name="Rodriguez J.C."/>
            <person name="Deal K.R."/>
            <person name="Dubcovsky J."/>
            <person name="McGuire P.E."/>
            <person name="Lux T."/>
            <person name="Spannagl M."/>
            <person name="Mayer K.F.X."/>
            <person name="Baldrich P."/>
            <person name="Meyers B.C."/>
            <person name="Huo N."/>
            <person name="Gu Y.Q."/>
            <person name="Zhou H."/>
            <person name="Devos K.M."/>
            <person name="Bennetzen J.L."/>
            <person name="Unver T."/>
            <person name="Budak H."/>
            <person name="Gulick P.J."/>
            <person name="Galiba G."/>
            <person name="Kalapos B."/>
            <person name="Nelson D.R."/>
            <person name="Li P."/>
            <person name="You F.M."/>
            <person name="Luo M.C."/>
            <person name="Dvorak J."/>
        </authorList>
    </citation>
    <scope>NUCLEOTIDE SEQUENCE [LARGE SCALE GENOMIC DNA]</scope>
    <source>
        <strain evidence="2">cv. AL8/78</strain>
    </source>
</reference>
<dbReference type="EnsemblPlants" id="AET4Gv20256800.5">
    <property type="protein sequence ID" value="AET4Gv20256800.5"/>
    <property type="gene ID" value="AET4Gv20256800"/>
</dbReference>
<accession>A0A453HNW8</accession>